<organism evidence="1 2">
    <name type="scientific">Actinidia rufa</name>
    <dbReference type="NCBI Taxonomy" id="165716"/>
    <lineage>
        <taxon>Eukaryota</taxon>
        <taxon>Viridiplantae</taxon>
        <taxon>Streptophyta</taxon>
        <taxon>Embryophyta</taxon>
        <taxon>Tracheophyta</taxon>
        <taxon>Spermatophyta</taxon>
        <taxon>Magnoliopsida</taxon>
        <taxon>eudicotyledons</taxon>
        <taxon>Gunneridae</taxon>
        <taxon>Pentapetalae</taxon>
        <taxon>asterids</taxon>
        <taxon>Ericales</taxon>
        <taxon>Actinidiaceae</taxon>
        <taxon>Actinidia</taxon>
    </lineage>
</organism>
<dbReference type="AlphaFoldDB" id="A0A7J0GD39"/>
<dbReference type="Proteomes" id="UP000585474">
    <property type="component" value="Unassembled WGS sequence"/>
</dbReference>
<sequence>MKLATKSIFRSPNESMVLEDNFLNHDLVGPFKLAEKDLHIALSEYPWSNIKFLYESKWSMRSIFLSYTLNWDDNLNLDDTLTFITLSVNGGLVYLIKASTMTRAFGPVLMASIRVSRWMKESRVRRSRRNLWSAKFGRRSRVYRRRIMRMPYGGGTANVGVWKETESHVDLIHEGPERLLTLPIGEVMVRDDQINRGA</sequence>
<proteinExistence type="predicted"/>
<comment type="caution">
    <text evidence="1">The sequence shown here is derived from an EMBL/GenBank/DDBJ whole genome shotgun (WGS) entry which is preliminary data.</text>
</comment>
<evidence type="ECO:0000313" key="2">
    <source>
        <dbReference type="Proteomes" id="UP000585474"/>
    </source>
</evidence>
<protein>
    <submittedName>
        <fullName evidence="1">Uncharacterized protein</fullName>
    </submittedName>
</protein>
<dbReference type="EMBL" id="BJWL01000020">
    <property type="protein sequence ID" value="GFZ08652.1"/>
    <property type="molecule type" value="Genomic_DNA"/>
</dbReference>
<keyword evidence="2" id="KW-1185">Reference proteome</keyword>
<name>A0A7J0GD39_9ERIC</name>
<gene>
    <name evidence="1" type="ORF">Acr_20g0004600</name>
</gene>
<evidence type="ECO:0000313" key="1">
    <source>
        <dbReference type="EMBL" id="GFZ08652.1"/>
    </source>
</evidence>
<reference evidence="1 2" key="1">
    <citation type="submission" date="2019-07" db="EMBL/GenBank/DDBJ databases">
        <title>De Novo Assembly of kiwifruit Actinidia rufa.</title>
        <authorList>
            <person name="Sugita-Konishi S."/>
            <person name="Sato K."/>
            <person name="Mori E."/>
            <person name="Abe Y."/>
            <person name="Kisaki G."/>
            <person name="Hamano K."/>
            <person name="Suezawa K."/>
            <person name="Otani M."/>
            <person name="Fukuda T."/>
            <person name="Manabe T."/>
            <person name="Gomi K."/>
            <person name="Tabuchi M."/>
            <person name="Akimitsu K."/>
            <person name="Kataoka I."/>
        </authorList>
    </citation>
    <scope>NUCLEOTIDE SEQUENCE [LARGE SCALE GENOMIC DNA]</scope>
    <source>
        <strain evidence="2">cv. Fuchu</strain>
    </source>
</reference>
<accession>A0A7J0GD39</accession>